<comment type="caution">
    <text evidence="2">The sequence shown here is derived from an EMBL/GenBank/DDBJ whole genome shotgun (WGS) entry which is preliminary data.</text>
</comment>
<dbReference type="Proteomes" id="UP000298663">
    <property type="component" value="Unassembled WGS sequence"/>
</dbReference>
<keyword evidence="3" id="KW-1185">Reference proteome</keyword>
<proteinExistence type="predicted"/>
<accession>A0A4U5P0Q3</accession>
<feature type="region of interest" description="Disordered" evidence="1">
    <location>
        <begin position="281"/>
        <end position="325"/>
    </location>
</feature>
<evidence type="ECO:0000313" key="2">
    <source>
        <dbReference type="EMBL" id="TKR89539.1"/>
    </source>
</evidence>
<reference evidence="2 3" key="2">
    <citation type="journal article" date="2019" name="G3 (Bethesda)">
        <title>Hybrid Assembly of the Genome of the Entomopathogenic Nematode Steinernema carpocapsae Identifies the X-Chromosome.</title>
        <authorList>
            <person name="Serra L."/>
            <person name="Macchietto M."/>
            <person name="Macias-Munoz A."/>
            <person name="McGill C.J."/>
            <person name="Rodriguez I.M."/>
            <person name="Rodriguez B."/>
            <person name="Murad R."/>
            <person name="Mortazavi A."/>
        </authorList>
    </citation>
    <scope>NUCLEOTIDE SEQUENCE [LARGE SCALE GENOMIC DNA]</scope>
    <source>
        <strain evidence="2 3">ALL</strain>
    </source>
</reference>
<evidence type="ECO:0000313" key="3">
    <source>
        <dbReference type="Proteomes" id="UP000298663"/>
    </source>
</evidence>
<evidence type="ECO:0000256" key="1">
    <source>
        <dbReference type="SAM" id="MobiDB-lite"/>
    </source>
</evidence>
<sequence>MFPAKVSSIRTRKKLLVSGDEQCNSIADEGYVIAAYFSGNYLSQAFNGTPVDLQDLHNRTIQMTKGVFNNQSSRLLLGYGDDRVRGKRCNITSLTVSKQDNLTISNNSMIPADFGELDPSTMTHFQDIVFGNGKMFNITLGDFVDSIDKRIEYASGNHFDLENPISVARLNESGAFVGVVNGKGIYRQKCPRKRRYDSFLYDCSQNCQIAVATIDKDHCFYIDGCEIAFGPLKIFYDILVIPKTQYFRRLFRTPTFPPGPTTPFETTARTVSISETALTTTEMREAPGTPEAPGTLEAPGATEAPETKERKEKEAPHEANQGTQQKETTWMIVAAVSFAVFAVLLQ</sequence>
<reference evidence="2 3" key="1">
    <citation type="journal article" date="2015" name="Genome Biol.">
        <title>Comparative genomics of Steinernema reveals deeply conserved gene regulatory networks.</title>
        <authorList>
            <person name="Dillman A.R."/>
            <person name="Macchietto M."/>
            <person name="Porter C.F."/>
            <person name="Rogers A."/>
            <person name="Williams B."/>
            <person name="Antoshechkin I."/>
            <person name="Lee M.M."/>
            <person name="Goodwin Z."/>
            <person name="Lu X."/>
            <person name="Lewis E.E."/>
            <person name="Goodrich-Blair H."/>
            <person name="Stock S.P."/>
            <person name="Adams B.J."/>
            <person name="Sternberg P.W."/>
            <person name="Mortazavi A."/>
        </authorList>
    </citation>
    <scope>NUCLEOTIDE SEQUENCE [LARGE SCALE GENOMIC DNA]</scope>
    <source>
        <strain evidence="2 3">ALL</strain>
    </source>
</reference>
<organism evidence="2 3">
    <name type="scientific">Steinernema carpocapsae</name>
    <name type="common">Entomopathogenic nematode</name>
    <dbReference type="NCBI Taxonomy" id="34508"/>
    <lineage>
        <taxon>Eukaryota</taxon>
        <taxon>Metazoa</taxon>
        <taxon>Ecdysozoa</taxon>
        <taxon>Nematoda</taxon>
        <taxon>Chromadorea</taxon>
        <taxon>Rhabditida</taxon>
        <taxon>Tylenchina</taxon>
        <taxon>Panagrolaimomorpha</taxon>
        <taxon>Strongyloidoidea</taxon>
        <taxon>Steinernematidae</taxon>
        <taxon>Steinernema</taxon>
    </lineage>
</organism>
<protein>
    <submittedName>
        <fullName evidence="2">Uncharacterized protein</fullName>
    </submittedName>
</protein>
<name>A0A4U5P0Q3_STECR</name>
<gene>
    <name evidence="2" type="ORF">L596_013625</name>
</gene>
<feature type="compositionally biased region" description="Basic and acidic residues" evidence="1">
    <location>
        <begin position="305"/>
        <end position="317"/>
    </location>
</feature>
<dbReference type="AlphaFoldDB" id="A0A4U5P0Q3"/>
<dbReference type="EMBL" id="AZBU02000003">
    <property type="protein sequence ID" value="TKR89539.1"/>
    <property type="molecule type" value="Genomic_DNA"/>
</dbReference>